<dbReference type="InterPro" id="IPR014757">
    <property type="entry name" value="Tscrpt_reg_IclR_C"/>
</dbReference>
<evidence type="ECO:0000259" key="7">
    <source>
        <dbReference type="PROSITE" id="PS51078"/>
    </source>
</evidence>
<evidence type="ECO:0000313" key="9">
    <source>
        <dbReference type="Proteomes" id="UP000268033"/>
    </source>
</evidence>
<dbReference type="SMART" id="SM00346">
    <property type="entry name" value="HTH_ICLR"/>
    <property type="match status" value="1"/>
</dbReference>
<evidence type="ECO:0000256" key="4">
    <source>
        <dbReference type="ARBA" id="ARBA00040379"/>
    </source>
</evidence>
<reference evidence="8 9" key="1">
    <citation type="submission" date="2018-11" db="EMBL/GenBank/DDBJ databases">
        <title>Genomic Encyclopedia of Type Strains, Phase IV (KMG-IV): sequencing the most valuable type-strain genomes for metagenomic binning, comparative biology and taxonomic classification.</title>
        <authorList>
            <person name="Goeker M."/>
        </authorList>
    </citation>
    <scope>NUCLEOTIDE SEQUENCE [LARGE SCALE GENOMIC DNA]</scope>
    <source>
        <strain evidence="8 9">DSM 21945</strain>
    </source>
</reference>
<dbReference type="SUPFAM" id="SSF46785">
    <property type="entry name" value="Winged helix' DNA-binding domain"/>
    <property type="match status" value="1"/>
</dbReference>
<evidence type="ECO:0000313" key="8">
    <source>
        <dbReference type="EMBL" id="ROQ24878.1"/>
    </source>
</evidence>
<dbReference type="AlphaFoldDB" id="A0A3N1PAU0"/>
<proteinExistence type="predicted"/>
<keyword evidence="9" id="KW-1185">Reference proteome</keyword>
<gene>
    <name evidence="8" type="ORF">EDC28_106125</name>
</gene>
<dbReference type="Gene3D" id="3.30.450.40">
    <property type="match status" value="1"/>
</dbReference>
<keyword evidence="1" id="KW-0805">Transcription regulation</keyword>
<dbReference type="GO" id="GO:0045892">
    <property type="term" value="P:negative regulation of DNA-templated transcription"/>
    <property type="evidence" value="ECO:0007669"/>
    <property type="project" value="TreeGrafter"/>
</dbReference>
<evidence type="ECO:0000259" key="6">
    <source>
        <dbReference type="PROSITE" id="PS51077"/>
    </source>
</evidence>
<comment type="caution">
    <text evidence="8">The sequence shown here is derived from an EMBL/GenBank/DDBJ whole genome shotgun (WGS) entry which is preliminary data.</text>
</comment>
<protein>
    <recommendedName>
        <fullName evidence="4">HTH-type transcriptional repressor AllR</fullName>
    </recommendedName>
    <alternativeName>
        <fullName evidence="5">Negative regulator of allantoin and glyoxylate utilization operons</fullName>
    </alternativeName>
</protein>
<dbReference type="PROSITE" id="PS51077">
    <property type="entry name" value="HTH_ICLR"/>
    <property type="match status" value="1"/>
</dbReference>
<dbReference type="Proteomes" id="UP000268033">
    <property type="component" value="Unassembled WGS sequence"/>
</dbReference>
<dbReference type="EMBL" id="RJUL01000006">
    <property type="protein sequence ID" value="ROQ24878.1"/>
    <property type="molecule type" value="Genomic_DNA"/>
</dbReference>
<dbReference type="PROSITE" id="PS51078">
    <property type="entry name" value="ICLR_ED"/>
    <property type="match status" value="1"/>
</dbReference>
<dbReference type="PANTHER" id="PTHR30136">
    <property type="entry name" value="HELIX-TURN-HELIX TRANSCRIPTIONAL REGULATOR, ICLR FAMILY"/>
    <property type="match status" value="1"/>
</dbReference>
<dbReference type="Gene3D" id="1.10.10.10">
    <property type="entry name" value="Winged helix-like DNA-binding domain superfamily/Winged helix DNA-binding domain"/>
    <property type="match status" value="1"/>
</dbReference>
<dbReference type="GO" id="GO:0003700">
    <property type="term" value="F:DNA-binding transcription factor activity"/>
    <property type="evidence" value="ECO:0007669"/>
    <property type="project" value="TreeGrafter"/>
</dbReference>
<dbReference type="InterPro" id="IPR036390">
    <property type="entry name" value="WH_DNA-bd_sf"/>
</dbReference>
<sequence length="257" mass="27324">MTKVVDMADAQPKRLVPAIDRAVMVLDLIAAEPGVAGVSELARRLGLAKSSVHGICDTLCALGLLRVAGSGFEMGPRSLHWSASFLDRSDLVSEFERILSEDRRLDDYTVTLSTLSGAEVMYLACRNAAKPLGFTFQLGMRLPAIYTATGKAMLSQMESEQRQALLAGPWPAAFTANSVASLEALEGQFSEWRQLGYALDRGEIRDGMVCLGAAVKDRSGKPVAGIAISMTSAEASAAALKDCGVIVGELAAKLMVR</sequence>
<dbReference type="PANTHER" id="PTHR30136:SF24">
    <property type="entry name" value="HTH-TYPE TRANSCRIPTIONAL REPRESSOR ALLR"/>
    <property type="match status" value="1"/>
</dbReference>
<organism evidence="8 9">
    <name type="scientific">Gallaecimonas pentaromativorans</name>
    <dbReference type="NCBI Taxonomy" id="584787"/>
    <lineage>
        <taxon>Bacteria</taxon>
        <taxon>Pseudomonadati</taxon>
        <taxon>Pseudomonadota</taxon>
        <taxon>Gammaproteobacteria</taxon>
        <taxon>Enterobacterales</taxon>
        <taxon>Gallaecimonadaceae</taxon>
        <taxon>Gallaecimonas</taxon>
    </lineage>
</organism>
<feature type="domain" description="IclR-ED" evidence="7">
    <location>
        <begin position="77"/>
        <end position="257"/>
    </location>
</feature>
<dbReference type="InterPro" id="IPR036388">
    <property type="entry name" value="WH-like_DNA-bd_sf"/>
</dbReference>
<dbReference type="SUPFAM" id="SSF55781">
    <property type="entry name" value="GAF domain-like"/>
    <property type="match status" value="1"/>
</dbReference>
<dbReference type="RefSeq" id="WP_123421784.1">
    <property type="nucleotide sequence ID" value="NZ_RJUL01000006.1"/>
</dbReference>
<evidence type="ECO:0000256" key="3">
    <source>
        <dbReference type="ARBA" id="ARBA00023163"/>
    </source>
</evidence>
<dbReference type="InterPro" id="IPR029016">
    <property type="entry name" value="GAF-like_dom_sf"/>
</dbReference>
<dbReference type="Pfam" id="PF09339">
    <property type="entry name" value="HTH_IclR"/>
    <property type="match status" value="1"/>
</dbReference>
<dbReference type="STRING" id="584787.GCA_001247655_02294"/>
<feature type="domain" description="HTH iclR-type" evidence="6">
    <location>
        <begin position="16"/>
        <end position="76"/>
    </location>
</feature>
<dbReference type="InterPro" id="IPR005471">
    <property type="entry name" value="Tscrpt_reg_IclR_N"/>
</dbReference>
<evidence type="ECO:0000256" key="5">
    <source>
        <dbReference type="ARBA" id="ARBA00042627"/>
    </source>
</evidence>
<keyword evidence="2" id="KW-0238">DNA-binding</keyword>
<dbReference type="InterPro" id="IPR050707">
    <property type="entry name" value="HTH_MetabolicPath_Reg"/>
</dbReference>
<keyword evidence="3" id="KW-0804">Transcription</keyword>
<dbReference type="Pfam" id="PF01614">
    <property type="entry name" value="IclR_C"/>
    <property type="match status" value="1"/>
</dbReference>
<name>A0A3N1PAU0_9GAMM</name>
<dbReference type="GO" id="GO:0003677">
    <property type="term" value="F:DNA binding"/>
    <property type="evidence" value="ECO:0007669"/>
    <property type="project" value="UniProtKB-KW"/>
</dbReference>
<evidence type="ECO:0000256" key="2">
    <source>
        <dbReference type="ARBA" id="ARBA00023125"/>
    </source>
</evidence>
<accession>A0A3N1PAU0</accession>
<evidence type="ECO:0000256" key="1">
    <source>
        <dbReference type="ARBA" id="ARBA00023015"/>
    </source>
</evidence>